<name>A0A9W8TTY2_9AGAR</name>
<feature type="transmembrane region" description="Helical" evidence="1">
    <location>
        <begin position="12"/>
        <end position="35"/>
    </location>
</feature>
<gene>
    <name evidence="2" type="ORF">DFH05DRAFT_502009</name>
</gene>
<comment type="caution">
    <text evidence="2">The sequence shown here is derived from an EMBL/GenBank/DDBJ whole genome shotgun (WGS) entry which is preliminary data.</text>
</comment>
<dbReference type="EMBL" id="JANVFU010000017">
    <property type="protein sequence ID" value="KAJ3739821.1"/>
    <property type="molecule type" value="Genomic_DNA"/>
</dbReference>
<keyword evidence="1" id="KW-0472">Membrane</keyword>
<dbReference type="AlphaFoldDB" id="A0A9W8TTY2"/>
<evidence type="ECO:0000313" key="2">
    <source>
        <dbReference type="EMBL" id="KAJ3739821.1"/>
    </source>
</evidence>
<evidence type="ECO:0000256" key="1">
    <source>
        <dbReference type="SAM" id="Phobius"/>
    </source>
</evidence>
<protein>
    <submittedName>
        <fullName evidence="2">Uncharacterized protein</fullName>
    </submittedName>
</protein>
<dbReference type="Proteomes" id="UP001142393">
    <property type="component" value="Unassembled WGS sequence"/>
</dbReference>
<accession>A0A9W8TTY2</accession>
<evidence type="ECO:0000313" key="3">
    <source>
        <dbReference type="Proteomes" id="UP001142393"/>
    </source>
</evidence>
<keyword evidence="3" id="KW-1185">Reference proteome</keyword>
<reference evidence="2 3" key="1">
    <citation type="journal article" date="2023" name="Proc. Natl. Acad. Sci. U.S.A.">
        <title>A global phylogenomic analysis of the shiitake genus Lentinula.</title>
        <authorList>
            <person name="Sierra-Patev S."/>
            <person name="Min B."/>
            <person name="Naranjo-Ortiz M."/>
            <person name="Looney B."/>
            <person name="Konkel Z."/>
            <person name="Slot J.C."/>
            <person name="Sakamoto Y."/>
            <person name="Steenwyk J.L."/>
            <person name="Rokas A."/>
            <person name="Carro J."/>
            <person name="Camarero S."/>
            <person name="Ferreira P."/>
            <person name="Molpeceres G."/>
            <person name="Ruiz-Duenas F.J."/>
            <person name="Serrano A."/>
            <person name="Henrissat B."/>
            <person name="Drula E."/>
            <person name="Hughes K.W."/>
            <person name="Mata J.L."/>
            <person name="Ishikawa N.K."/>
            <person name="Vargas-Isla R."/>
            <person name="Ushijima S."/>
            <person name="Smith C.A."/>
            <person name="Donoghue J."/>
            <person name="Ahrendt S."/>
            <person name="Andreopoulos W."/>
            <person name="He G."/>
            <person name="LaButti K."/>
            <person name="Lipzen A."/>
            <person name="Ng V."/>
            <person name="Riley R."/>
            <person name="Sandor L."/>
            <person name="Barry K."/>
            <person name="Martinez A.T."/>
            <person name="Xiao Y."/>
            <person name="Gibbons J.G."/>
            <person name="Terashima K."/>
            <person name="Grigoriev I.V."/>
            <person name="Hibbett D."/>
        </authorList>
    </citation>
    <scope>NUCLEOTIDE SEQUENCE [LARGE SCALE GENOMIC DNA]</scope>
    <source>
        <strain evidence="2 3">TFB7810</strain>
    </source>
</reference>
<organism evidence="2 3">
    <name type="scientific">Lentinula detonsa</name>
    <dbReference type="NCBI Taxonomy" id="2804962"/>
    <lineage>
        <taxon>Eukaryota</taxon>
        <taxon>Fungi</taxon>
        <taxon>Dikarya</taxon>
        <taxon>Basidiomycota</taxon>
        <taxon>Agaricomycotina</taxon>
        <taxon>Agaricomycetes</taxon>
        <taxon>Agaricomycetidae</taxon>
        <taxon>Agaricales</taxon>
        <taxon>Marasmiineae</taxon>
        <taxon>Omphalotaceae</taxon>
        <taxon>Lentinula</taxon>
    </lineage>
</organism>
<keyword evidence="1" id="KW-0812">Transmembrane</keyword>
<keyword evidence="1" id="KW-1133">Transmembrane helix</keyword>
<proteinExistence type="predicted"/>
<sequence>MRKYEDDCIVPSFVLFIFLQGLCTSLLKTMLYTAIPVQTPFPSCSLRNFRVLVPLLLLSSSKIHPNSSTTNTSTAANSLPYFCTTLAASAIDQSLPVRTRIRFDVEWLSPDLLHSSPLQRVQEFATVSTMSPGIAPTVLLSQWIRFTAREIWRFKDTSNSKKKKKEKKNTPTLKTFFERIGKEITIALIKYQRL</sequence>